<dbReference type="PANTHER" id="PTHR46268">
    <property type="entry name" value="STRESS RESPONSE PROTEIN NHAX"/>
    <property type="match status" value="1"/>
</dbReference>
<feature type="domain" description="UspA" evidence="2">
    <location>
        <begin position="1"/>
        <end position="145"/>
    </location>
</feature>
<evidence type="ECO:0000313" key="3">
    <source>
        <dbReference type="EMBL" id="QIE55462.1"/>
    </source>
</evidence>
<dbReference type="SUPFAM" id="SSF52402">
    <property type="entry name" value="Adenine nucleotide alpha hydrolases-like"/>
    <property type="match status" value="1"/>
</dbReference>
<accession>A0A7L5BUV3</accession>
<dbReference type="EMBL" id="CP049056">
    <property type="protein sequence ID" value="QIE55462.1"/>
    <property type="molecule type" value="Genomic_DNA"/>
</dbReference>
<dbReference type="CDD" id="cd00293">
    <property type="entry name" value="USP-like"/>
    <property type="match status" value="1"/>
</dbReference>
<sequence length="145" mass="15550">MFKRILVPIDGSVGAERALLKAVELQKLCGAEIIILTVFRHHSLLEDSLSMVRPTEPESIDDAQRRYAREIAEHAKAVATEAGAGAIRAFVKNGQPARAIIAFAKEHEADLIVLGSRGLGSVEGYLLGSVSHKVTALSDTPVLVI</sequence>
<reference evidence="3 4" key="1">
    <citation type="submission" date="2020-02" db="EMBL/GenBank/DDBJ databases">
        <title>complete genome sequence of Rhodobacteraceae bacterium.</title>
        <authorList>
            <person name="Park J."/>
            <person name="Kim Y.-S."/>
            <person name="Kim K.-H."/>
        </authorList>
    </citation>
    <scope>NUCLEOTIDE SEQUENCE [LARGE SCALE GENOMIC DNA]</scope>
    <source>
        <strain evidence="3 4">RR4-56</strain>
    </source>
</reference>
<dbReference type="PANTHER" id="PTHR46268:SF6">
    <property type="entry name" value="UNIVERSAL STRESS PROTEIN UP12"/>
    <property type="match status" value="1"/>
</dbReference>
<gene>
    <name evidence="3" type="ORF">G5B40_08330</name>
</gene>
<evidence type="ECO:0000313" key="4">
    <source>
        <dbReference type="Proteomes" id="UP000503336"/>
    </source>
</evidence>
<dbReference type="PRINTS" id="PR01438">
    <property type="entry name" value="UNVRSLSTRESS"/>
</dbReference>
<proteinExistence type="inferred from homology"/>
<keyword evidence="4" id="KW-1185">Reference proteome</keyword>
<dbReference type="Gene3D" id="3.40.50.620">
    <property type="entry name" value="HUPs"/>
    <property type="match status" value="1"/>
</dbReference>
<name>A0A7L5BUV3_9RHOB</name>
<dbReference type="RefSeq" id="WP_165097402.1">
    <property type="nucleotide sequence ID" value="NZ_CP049056.1"/>
</dbReference>
<evidence type="ECO:0000259" key="2">
    <source>
        <dbReference type="Pfam" id="PF00582"/>
    </source>
</evidence>
<dbReference type="Proteomes" id="UP000503336">
    <property type="component" value="Chromosome"/>
</dbReference>
<dbReference type="Pfam" id="PF00582">
    <property type="entry name" value="Usp"/>
    <property type="match status" value="1"/>
</dbReference>
<organism evidence="3 4">
    <name type="scientific">Pikeienuella piscinae</name>
    <dbReference type="NCBI Taxonomy" id="2748098"/>
    <lineage>
        <taxon>Bacteria</taxon>
        <taxon>Pseudomonadati</taxon>
        <taxon>Pseudomonadota</taxon>
        <taxon>Alphaproteobacteria</taxon>
        <taxon>Rhodobacterales</taxon>
        <taxon>Paracoccaceae</taxon>
        <taxon>Pikeienuella</taxon>
    </lineage>
</organism>
<comment type="similarity">
    <text evidence="1">Belongs to the universal stress protein A family.</text>
</comment>
<dbReference type="InterPro" id="IPR006015">
    <property type="entry name" value="Universal_stress_UspA"/>
</dbReference>
<evidence type="ECO:0000256" key="1">
    <source>
        <dbReference type="ARBA" id="ARBA00008791"/>
    </source>
</evidence>
<dbReference type="InterPro" id="IPR014729">
    <property type="entry name" value="Rossmann-like_a/b/a_fold"/>
</dbReference>
<dbReference type="AlphaFoldDB" id="A0A7L5BUV3"/>
<dbReference type="KEGG" id="hdh:G5B40_08330"/>
<protein>
    <submittedName>
        <fullName evidence="3">Universal stress protein</fullName>
    </submittedName>
</protein>
<dbReference type="InterPro" id="IPR006016">
    <property type="entry name" value="UspA"/>
</dbReference>